<dbReference type="AlphaFoldDB" id="A0A8J3W9J6"/>
<dbReference type="InterPro" id="IPR016039">
    <property type="entry name" value="Thiolase-like"/>
</dbReference>
<evidence type="ECO:0000259" key="1">
    <source>
        <dbReference type="Pfam" id="PF22691"/>
    </source>
</evidence>
<feature type="domain" description="Thiolase C-terminal" evidence="1">
    <location>
        <begin position="239"/>
        <end position="381"/>
    </location>
</feature>
<dbReference type="CDD" id="cd00829">
    <property type="entry name" value="SCP-x_thiolase"/>
    <property type="match status" value="1"/>
</dbReference>
<dbReference type="GO" id="GO:0016747">
    <property type="term" value="F:acyltransferase activity, transferring groups other than amino-acyl groups"/>
    <property type="evidence" value="ECO:0007669"/>
    <property type="project" value="InterPro"/>
</dbReference>
<dbReference type="Gene3D" id="3.40.47.10">
    <property type="match status" value="1"/>
</dbReference>
<evidence type="ECO:0000313" key="3">
    <source>
        <dbReference type="Proteomes" id="UP000616724"/>
    </source>
</evidence>
<proteinExistence type="predicted"/>
<name>A0A8J3W9J6_9ACTN</name>
<dbReference type="RefSeq" id="WP_239317750.1">
    <property type="nucleotide sequence ID" value="NZ_BOOH01000065.1"/>
</dbReference>
<protein>
    <submittedName>
        <fullName evidence="2">Thiolase</fullName>
    </submittedName>
</protein>
<dbReference type="InterPro" id="IPR002155">
    <property type="entry name" value="Thiolase"/>
</dbReference>
<dbReference type="EMBL" id="BOOH01000065">
    <property type="protein sequence ID" value="GIH80867.1"/>
    <property type="molecule type" value="Genomic_DNA"/>
</dbReference>
<dbReference type="SUPFAM" id="SSF53901">
    <property type="entry name" value="Thiolase-like"/>
    <property type="match status" value="2"/>
</dbReference>
<dbReference type="InterPro" id="IPR055140">
    <property type="entry name" value="Thiolase_C_2"/>
</dbReference>
<dbReference type="Proteomes" id="UP000616724">
    <property type="component" value="Unassembled WGS sequence"/>
</dbReference>
<comment type="caution">
    <text evidence="2">The sequence shown here is derived from an EMBL/GenBank/DDBJ whole genome shotgun (WGS) entry which is preliminary data.</text>
</comment>
<organism evidence="2 3">
    <name type="scientific">Planobispora longispora</name>
    <dbReference type="NCBI Taxonomy" id="28887"/>
    <lineage>
        <taxon>Bacteria</taxon>
        <taxon>Bacillati</taxon>
        <taxon>Actinomycetota</taxon>
        <taxon>Actinomycetes</taxon>
        <taxon>Streptosporangiales</taxon>
        <taxon>Streptosporangiaceae</taxon>
        <taxon>Planobispora</taxon>
    </lineage>
</organism>
<dbReference type="PANTHER" id="PTHR42870">
    <property type="entry name" value="ACETYL-COA C-ACETYLTRANSFERASE"/>
    <property type="match status" value="1"/>
</dbReference>
<dbReference type="PIRSF" id="PIRSF000429">
    <property type="entry name" value="Ac-CoA_Ac_transf"/>
    <property type="match status" value="1"/>
</dbReference>
<dbReference type="PANTHER" id="PTHR42870:SF1">
    <property type="entry name" value="NON-SPECIFIC LIPID-TRANSFER PROTEIN-LIKE 2"/>
    <property type="match status" value="1"/>
</dbReference>
<accession>A0A8J3W9J6</accession>
<keyword evidence="3" id="KW-1185">Reference proteome</keyword>
<evidence type="ECO:0000313" key="2">
    <source>
        <dbReference type="EMBL" id="GIH80867.1"/>
    </source>
</evidence>
<dbReference type="NCBIfam" id="NF004811">
    <property type="entry name" value="PRK06158.1"/>
    <property type="match status" value="1"/>
</dbReference>
<dbReference type="Pfam" id="PF22691">
    <property type="entry name" value="Thiolase_C_1"/>
    <property type="match status" value="1"/>
</dbReference>
<reference evidence="2 3" key="1">
    <citation type="submission" date="2021-01" db="EMBL/GenBank/DDBJ databases">
        <title>Whole genome shotgun sequence of Planobispora longispora NBRC 13918.</title>
        <authorList>
            <person name="Komaki H."/>
            <person name="Tamura T."/>
        </authorList>
    </citation>
    <scope>NUCLEOTIDE SEQUENCE [LARGE SCALE GENOMIC DNA]</scope>
    <source>
        <strain evidence="2 3">NBRC 13918</strain>
    </source>
</reference>
<sequence>MAVSTAVAVVGAAESDLGATGKSILHLQAQAVTRALADAGLCLADVDGLATAGASRFSAAQVAEYLGIEPAWTDSTFAGGSAFEMYVARAAQAIGAGQCSTVLISHGSDQRSARSRSLAGAAETHTPQAQFETPYGPLFPLSHYAMAAQRYLHVHGARREHLAEIAVAAREWALRNPAAFRYGAGPLTVDEVLAAPMVSSPLTAADCCLVTDGGGAIVLTSLERARDLRPDPVVVLGYGESTTNAGMAAPDDLLRPGSIGSGRRAFAMAGLGPGDVDVAEVYDSFTITVLMTLEGLGFCGPGEAAGFVGGGRIRPGGAFPLNTNGGGLSYCHPGMYGLLLLVEAVRQLRGECGDRQVPGAEVALAHGTGGVFSTHATVLLGVDR</sequence>
<gene>
    <name evidence="2" type="ORF">Plo01_72960</name>
</gene>